<dbReference type="Proteomes" id="UP000325081">
    <property type="component" value="Unassembled WGS sequence"/>
</dbReference>
<protein>
    <submittedName>
        <fullName evidence="4">2S albumin seed storage protein</fullName>
    </submittedName>
</protein>
<keyword evidence="5" id="KW-1185">Reference proteome</keyword>
<dbReference type="AlphaFoldDB" id="A0A5A7PS16"/>
<dbReference type="InterPro" id="IPR000617">
    <property type="entry name" value="Napin/2SS/CON"/>
</dbReference>
<dbReference type="PANTHER" id="PTHR35496:SF7">
    <property type="entry name" value="2S SULFUR-RICH SEED STORAGE PROTEIN 2-LIKE"/>
    <property type="match status" value="1"/>
</dbReference>
<comment type="similarity">
    <text evidence="1">Belongs to the 2S seed storage albumins family.</text>
</comment>
<evidence type="ECO:0000256" key="1">
    <source>
        <dbReference type="ARBA" id="ARBA00008262"/>
    </source>
</evidence>
<evidence type="ECO:0000256" key="2">
    <source>
        <dbReference type="SAM" id="SignalP"/>
    </source>
</evidence>
<dbReference type="EMBL" id="BKCP01004961">
    <property type="protein sequence ID" value="GER35292.1"/>
    <property type="molecule type" value="Genomic_DNA"/>
</dbReference>
<name>A0A5A7PS16_STRAF</name>
<feature type="domain" description="Bifunctional inhibitor/plant lipid transfer protein/seed storage helical" evidence="3">
    <location>
        <begin position="39"/>
        <end position="114"/>
    </location>
</feature>
<sequence>MTRYFTALTATLLVLLAFSAVKALGSCGEEIKSQRLSSCSEYLRDSSRFDESESGWREEFPRCCEELEQINEQCRCQALSQVTQQQMVQGREKQEMLRTAQSLTSLCRIPPQSCEIQLRGLNAFSV</sequence>
<organism evidence="4 5">
    <name type="scientific">Striga asiatica</name>
    <name type="common">Asiatic witchweed</name>
    <name type="synonym">Buchnera asiatica</name>
    <dbReference type="NCBI Taxonomy" id="4170"/>
    <lineage>
        <taxon>Eukaryota</taxon>
        <taxon>Viridiplantae</taxon>
        <taxon>Streptophyta</taxon>
        <taxon>Embryophyta</taxon>
        <taxon>Tracheophyta</taxon>
        <taxon>Spermatophyta</taxon>
        <taxon>Magnoliopsida</taxon>
        <taxon>eudicotyledons</taxon>
        <taxon>Gunneridae</taxon>
        <taxon>Pentapetalae</taxon>
        <taxon>asterids</taxon>
        <taxon>lamiids</taxon>
        <taxon>Lamiales</taxon>
        <taxon>Orobanchaceae</taxon>
        <taxon>Buchnereae</taxon>
        <taxon>Striga</taxon>
    </lineage>
</organism>
<reference evidence="5" key="1">
    <citation type="journal article" date="2019" name="Curr. Biol.">
        <title>Genome Sequence of Striga asiatica Provides Insight into the Evolution of Plant Parasitism.</title>
        <authorList>
            <person name="Yoshida S."/>
            <person name="Kim S."/>
            <person name="Wafula E.K."/>
            <person name="Tanskanen J."/>
            <person name="Kim Y.M."/>
            <person name="Honaas L."/>
            <person name="Yang Z."/>
            <person name="Spallek T."/>
            <person name="Conn C.E."/>
            <person name="Ichihashi Y."/>
            <person name="Cheong K."/>
            <person name="Cui S."/>
            <person name="Der J.P."/>
            <person name="Gundlach H."/>
            <person name="Jiao Y."/>
            <person name="Hori C."/>
            <person name="Ishida J.K."/>
            <person name="Kasahara H."/>
            <person name="Kiba T."/>
            <person name="Kim M.S."/>
            <person name="Koo N."/>
            <person name="Laohavisit A."/>
            <person name="Lee Y.H."/>
            <person name="Lumba S."/>
            <person name="McCourt P."/>
            <person name="Mortimer J.C."/>
            <person name="Mutuku J.M."/>
            <person name="Nomura T."/>
            <person name="Sasaki-Sekimoto Y."/>
            <person name="Seto Y."/>
            <person name="Wang Y."/>
            <person name="Wakatake T."/>
            <person name="Sakakibara H."/>
            <person name="Demura T."/>
            <person name="Yamaguchi S."/>
            <person name="Yoneyama K."/>
            <person name="Manabe R.I."/>
            <person name="Nelson D.C."/>
            <person name="Schulman A.H."/>
            <person name="Timko M.P."/>
            <person name="dePamphilis C.W."/>
            <person name="Choi D."/>
            <person name="Shirasu K."/>
        </authorList>
    </citation>
    <scope>NUCLEOTIDE SEQUENCE [LARGE SCALE GENOMIC DNA]</scope>
    <source>
        <strain evidence="5">cv. UVA1</strain>
    </source>
</reference>
<gene>
    <name evidence="4" type="ORF">STAS_11560</name>
</gene>
<dbReference type="InterPro" id="IPR036312">
    <property type="entry name" value="Bifun_inhib/LTP/seed_sf"/>
</dbReference>
<dbReference type="OrthoDB" id="1922883at2759"/>
<dbReference type="SMART" id="SM00499">
    <property type="entry name" value="AAI"/>
    <property type="match status" value="1"/>
</dbReference>
<accession>A0A5A7PS16</accession>
<evidence type="ECO:0000313" key="4">
    <source>
        <dbReference type="EMBL" id="GER35292.1"/>
    </source>
</evidence>
<comment type="caution">
    <text evidence="4">The sequence shown here is derived from an EMBL/GenBank/DDBJ whole genome shotgun (WGS) entry which is preliminary data.</text>
</comment>
<evidence type="ECO:0000259" key="3">
    <source>
        <dbReference type="SMART" id="SM00499"/>
    </source>
</evidence>
<dbReference type="PANTHER" id="PTHR35496">
    <property type="entry name" value="2S SEED STORAGE PROTEIN 1-RELATED"/>
    <property type="match status" value="1"/>
</dbReference>
<dbReference type="CDD" id="cd00261">
    <property type="entry name" value="AAI_SS"/>
    <property type="match status" value="1"/>
</dbReference>
<evidence type="ECO:0000313" key="5">
    <source>
        <dbReference type="Proteomes" id="UP000325081"/>
    </source>
</evidence>
<keyword evidence="2" id="KW-0732">Signal</keyword>
<feature type="signal peptide" evidence="2">
    <location>
        <begin position="1"/>
        <end position="23"/>
    </location>
</feature>
<dbReference type="Gene3D" id="1.10.110.10">
    <property type="entry name" value="Plant lipid-transfer and hydrophobic proteins"/>
    <property type="match status" value="1"/>
</dbReference>
<dbReference type="GO" id="GO:0045735">
    <property type="term" value="F:nutrient reservoir activity"/>
    <property type="evidence" value="ECO:0007669"/>
    <property type="project" value="InterPro"/>
</dbReference>
<dbReference type="SUPFAM" id="SSF47699">
    <property type="entry name" value="Bifunctional inhibitor/lipid-transfer protein/seed storage 2S albumin"/>
    <property type="match status" value="1"/>
</dbReference>
<feature type="chain" id="PRO_5023112753" evidence="2">
    <location>
        <begin position="24"/>
        <end position="126"/>
    </location>
</feature>
<dbReference type="Pfam" id="PF00234">
    <property type="entry name" value="Tryp_alpha_amyl"/>
    <property type="match status" value="1"/>
</dbReference>
<proteinExistence type="inferred from homology"/>
<dbReference type="InterPro" id="IPR016140">
    <property type="entry name" value="Bifunc_inhib/LTP/seed_store"/>
</dbReference>